<evidence type="ECO:0000256" key="10">
    <source>
        <dbReference type="ARBA" id="ARBA00047979"/>
    </source>
</evidence>
<comment type="similarity">
    <text evidence="2 11">Belongs to the glycosyltransferase 43 family.</text>
</comment>
<evidence type="ECO:0000256" key="11">
    <source>
        <dbReference type="RuleBase" id="RU363127"/>
    </source>
</evidence>
<keyword evidence="11" id="KW-0464">Manganese</keyword>
<comment type="pathway">
    <text evidence="11">Protein modification; protein glycosylation.</text>
</comment>
<accession>A0ABM1ZQA2</accession>
<dbReference type="GeneID" id="109404208"/>
<keyword evidence="5" id="KW-0812">Transmembrane</keyword>
<keyword evidence="11" id="KW-0479">Metal-binding</keyword>
<dbReference type="Pfam" id="PF03360">
    <property type="entry name" value="Glyco_transf_43"/>
    <property type="match status" value="1"/>
</dbReference>
<keyword evidence="11" id="KW-0333">Golgi apparatus</keyword>
<evidence type="ECO:0000256" key="9">
    <source>
        <dbReference type="ARBA" id="ARBA00023180"/>
    </source>
</evidence>
<reference evidence="13" key="1">
    <citation type="journal article" date="2015" name="Proc. Natl. Acad. Sci. U.S.A.">
        <title>Genome sequence of the Asian Tiger mosquito, Aedes albopictus, reveals insights into its biology, genetics, and evolution.</title>
        <authorList>
            <person name="Chen X.G."/>
            <person name="Jiang X."/>
            <person name="Gu J."/>
            <person name="Xu M."/>
            <person name="Wu Y."/>
            <person name="Deng Y."/>
            <person name="Zhang C."/>
            <person name="Bonizzoni M."/>
            <person name="Dermauw W."/>
            <person name="Vontas J."/>
            <person name="Armbruster P."/>
            <person name="Huang X."/>
            <person name="Yang Y."/>
            <person name="Zhang H."/>
            <person name="He W."/>
            <person name="Peng H."/>
            <person name="Liu Y."/>
            <person name="Wu K."/>
            <person name="Chen J."/>
            <person name="Lirakis M."/>
            <person name="Topalis P."/>
            <person name="Van Leeuwen T."/>
            <person name="Hall A.B."/>
            <person name="Jiang X."/>
            <person name="Thorpe C."/>
            <person name="Mueller R.L."/>
            <person name="Sun C."/>
            <person name="Waterhouse R.M."/>
            <person name="Yan G."/>
            <person name="Tu Z.J."/>
            <person name="Fang X."/>
            <person name="James A.A."/>
        </authorList>
    </citation>
    <scope>NUCLEOTIDE SEQUENCE [LARGE SCALE GENOMIC DNA]</scope>
    <source>
        <strain evidence="13">Foshan</strain>
    </source>
</reference>
<sequence>MLLRMVFTPVRNMTKARNFAFLVMGALLVFAVLSLLSSASSAASDDINKEYSTVPENDSMAVCFESFEDTRRLLYSSTDTDNSVHPEPIIYFVTPTYPRREQVAEITRLGQTLMHVPYLHWIVADDTPVCNNFLNNLLKKFGIPYTHIASPMPEFYRTKKLVPRGVANRRAALAWIRNNNKKTGVLYFGDDDNTFDLKLFSEIRSTKKVSMFPVGLIGDYAISTPVVKHGKVDGFFDSWPAKRKWPVDMAGFAVNLEYMGLSPNVTMPYKAGYEEDDFLKSIGLKMQDIEPKANNCTEILVWHTQTKNNKPPKIRISSGILRNNQVNLGVLLKKLEKMGVSHISQSEGKYLQNDNRRKRARL</sequence>
<evidence type="ECO:0000256" key="4">
    <source>
        <dbReference type="ARBA" id="ARBA00022679"/>
    </source>
</evidence>
<dbReference type="Gene3D" id="3.90.550.10">
    <property type="entry name" value="Spore Coat Polysaccharide Biosynthesis Protein SpsA, Chain A"/>
    <property type="match status" value="1"/>
</dbReference>
<evidence type="ECO:0000256" key="1">
    <source>
        <dbReference type="ARBA" id="ARBA00004606"/>
    </source>
</evidence>
<comment type="cofactor">
    <cofactor evidence="11">
        <name>Mn(2+)</name>
        <dbReference type="ChEBI" id="CHEBI:29035"/>
    </cofactor>
</comment>
<evidence type="ECO:0000313" key="13">
    <source>
        <dbReference type="Proteomes" id="UP000069940"/>
    </source>
</evidence>
<reference evidence="12" key="2">
    <citation type="submission" date="2025-05" db="UniProtKB">
        <authorList>
            <consortium name="EnsemblMetazoa"/>
        </authorList>
    </citation>
    <scope>IDENTIFICATION</scope>
    <source>
        <strain evidence="12">Foshan</strain>
    </source>
</reference>
<keyword evidence="4 11" id="KW-0808">Transferase</keyword>
<evidence type="ECO:0000256" key="5">
    <source>
        <dbReference type="ARBA" id="ARBA00022692"/>
    </source>
</evidence>
<dbReference type="PANTHER" id="PTHR10896:SF51">
    <property type="entry name" value="GALACTOSYLGALACTOSYLXYLOSYLPROTEIN 3-BETA-GLUCURONOSYLTRANSFERASE S"/>
    <property type="match status" value="1"/>
</dbReference>
<comment type="subcellular location">
    <subcellularLocation>
        <location evidence="11">Golgi apparatus membrane</location>
        <topology evidence="11">Single-pass type II membrane protein</topology>
    </subcellularLocation>
    <subcellularLocation>
        <location evidence="1">Membrane</location>
        <topology evidence="1">Single-pass type II membrane protein</topology>
    </subcellularLocation>
</comment>
<evidence type="ECO:0000313" key="12">
    <source>
        <dbReference type="EnsemblMetazoa" id="AALFPA23_020642.P30474"/>
    </source>
</evidence>
<keyword evidence="13" id="KW-1185">Reference proteome</keyword>
<dbReference type="RefSeq" id="XP_062707025.1">
    <property type="nucleotide sequence ID" value="XM_062851041.1"/>
</dbReference>
<dbReference type="Proteomes" id="UP000069940">
    <property type="component" value="Unassembled WGS sequence"/>
</dbReference>
<dbReference type="CDD" id="cd00218">
    <property type="entry name" value="GlcAT-I"/>
    <property type="match status" value="1"/>
</dbReference>
<name>A0ABM1ZQA2_AEDAL</name>
<keyword evidence="7" id="KW-1133">Transmembrane helix</keyword>
<evidence type="ECO:0000256" key="3">
    <source>
        <dbReference type="ARBA" id="ARBA00012641"/>
    </source>
</evidence>
<organism evidence="12 13">
    <name type="scientific">Aedes albopictus</name>
    <name type="common">Asian tiger mosquito</name>
    <name type="synonym">Stegomyia albopicta</name>
    <dbReference type="NCBI Taxonomy" id="7160"/>
    <lineage>
        <taxon>Eukaryota</taxon>
        <taxon>Metazoa</taxon>
        <taxon>Ecdysozoa</taxon>
        <taxon>Arthropoda</taxon>
        <taxon>Hexapoda</taxon>
        <taxon>Insecta</taxon>
        <taxon>Pterygota</taxon>
        <taxon>Neoptera</taxon>
        <taxon>Endopterygota</taxon>
        <taxon>Diptera</taxon>
        <taxon>Nematocera</taxon>
        <taxon>Culicoidea</taxon>
        <taxon>Culicidae</taxon>
        <taxon>Culicinae</taxon>
        <taxon>Aedini</taxon>
        <taxon>Aedes</taxon>
        <taxon>Stegomyia</taxon>
    </lineage>
</organism>
<dbReference type="SUPFAM" id="SSF53448">
    <property type="entry name" value="Nucleotide-diphospho-sugar transferases"/>
    <property type="match status" value="1"/>
</dbReference>
<dbReference type="EC" id="2.4.1.135" evidence="3 11"/>
<evidence type="ECO:0000256" key="6">
    <source>
        <dbReference type="ARBA" id="ARBA00022968"/>
    </source>
</evidence>
<comment type="catalytic activity">
    <reaction evidence="10 11">
        <text>3-O-(beta-D-galactosyl-(1-&gt;3)-beta-D-galactosyl-(1-&gt;4)-beta-D-xylosyl)-L-seryl-[protein] + UDP-alpha-D-glucuronate = 3-O-(beta-D-GlcA-(1-&gt;3)-beta-D-Gal-(1-&gt;3)-beta-D-Gal-(1-&gt;4)-beta-D-Xyl)-L-seryl-[protein] + UDP + H(+)</text>
        <dbReference type="Rhea" id="RHEA:24168"/>
        <dbReference type="Rhea" id="RHEA-COMP:12571"/>
        <dbReference type="Rhea" id="RHEA-COMP:12573"/>
        <dbReference type="ChEBI" id="CHEBI:15378"/>
        <dbReference type="ChEBI" id="CHEBI:58052"/>
        <dbReference type="ChEBI" id="CHEBI:58223"/>
        <dbReference type="ChEBI" id="CHEBI:132090"/>
        <dbReference type="ChEBI" id="CHEBI:132093"/>
        <dbReference type="EC" id="2.4.1.135"/>
    </reaction>
</comment>
<dbReference type="EnsemblMetazoa" id="AALFPA23_020642.R30474">
    <property type="protein sequence ID" value="AALFPA23_020642.P30474"/>
    <property type="gene ID" value="AALFPA23_020642"/>
</dbReference>
<keyword evidence="8" id="KW-0472">Membrane</keyword>
<dbReference type="InterPro" id="IPR005027">
    <property type="entry name" value="Glyco_trans_43"/>
</dbReference>
<proteinExistence type="inferred from homology"/>
<evidence type="ECO:0000256" key="8">
    <source>
        <dbReference type="ARBA" id="ARBA00023136"/>
    </source>
</evidence>
<evidence type="ECO:0000256" key="2">
    <source>
        <dbReference type="ARBA" id="ARBA00007706"/>
    </source>
</evidence>
<dbReference type="InterPro" id="IPR029044">
    <property type="entry name" value="Nucleotide-diphossugar_trans"/>
</dbReference>
<keyword evidence="6 11" id="KW-0735">Signal-anchor</keyword>
<protein>
    <recommendedName>
        <fullName evidence="3 11">Galactosylgalactosylxylosylprotein 3-beta-glucuronosyltransferase</fullName>
        <ecNumber evidence="3 11">2.4.1.135</ecNumber>
    </recommendedName>
</protein>
<dbReference type="PANTHER" id="PTHR10896">
    <property type="entry name" value="GALACTOSYLGALACTOSYLXYLOSYLPROTEIN 3-BETA-GLUCURONOSYLTRANSFERASE BETA-1,3-GLUCURONYLTRANSFERASE"/>
    <property type="match status" value="1"/>
</dbReference>
<evidence type="ECO:0000256" key="7">
    <source>
        <dbReference type="ARBA" id="ARBA00022989"/>
    </source>
</evidence>
<keyword evidence="9" id="KW-0325">Glycoprotein</keyword>